<organism evidence="2 3">
    <name type="scientific">Bradyrhizobium erythrophlei</name>
    <dbReference type="NCBI Taxonomy" id="1437360"/>
    <lineage>
        <taxon>Bacteria</taxon>
        <taxon>Pseudomonadati</taxon>
        <taxon>Pseudomonadota</taxon>
        <taxon>Alphaproteobacteria</taxon>
        <taxon>Hyphomicrobiales</taxon>
        <taxon>Nitrobacteraceae</taxon>
        <taxon>Bradyrhizobium</taxon>
    </lineage>
</organism>
<proteinExistence type="predicted"/>
<protein>
    <submittedName>
        <fullName evidence="2">Uncharacterized conserved protein</fullName>
    </submittedName>
</protein>
<evidence type="ECO:0000313" key="2">
    <source>
        <dbReference type="EMBL" id="SHN69411.1"/>
    </source>
</evidence>
<evidence type="ECO:0000256" key="1">
    <source>
        <dbReference type="SAM" id="SignalP"/>
    </source>
</evidence>
<dbReference type="AlphaFoldDB" id="A0A1M7TFI1"/>
<keyword evidence="3" id="KW-1185">Reference proteome</keyword>
<accession>A0A1M7TFI1</accession>
<feature type="chain" id="PRO_5009929442" evidence="1">
    <location>
        <begin position="24"/>
        <end position="485"/>
    </location>
</feature>
<dbReference type="EMBL" id="LT670849">
    <property type="protein sequence ID" value="SHN69411.1"/>
    <property type="molecule type" value="Genomic_DNA"/>
</dbReference>
<reference evidence="3" key="1">
    <citation type="submission" date="2016-11" db="EMBL/GenBank/DDBJ databases">
        <authorList>
            <person name="Varghese N."/>
            <person name="Submissions S."/>
        </authorList>
    </citation>
    <scope>NUCLEOTIDE SEQUENCE [LARGE SCALE GENOMIC DNA]</scope>
    <source>
        <strain evidence="3">GAS401</strain>
    </source>
</reference>
<name>A0A1M7TFI1_9BRAD</name>
<evidence type="ECO:0000313" key="3">
    <source>
        <dbReference type="Proteomes" id="UP000184096"/>
    </source>
</evidence>
<feature type="signal peptide" evidence="1">
    <location>
        <begin position="1"/>
        <end position="23"/>
    </location>
</feature>
<keyword evidence="1" id="KW-0732">Signal</keyword>
<dbReference type="Proteomes" id="UP000184096">
    <property type="component" value="Chromosome I"/>
</dbReference>
<sequence>MNRYVKPAACFATLFLFCGSADAQSQKITQQKIGAPPEASNMKLVGYNDLQARSAYQPTIHHQGDRWIAYVGHHGGTDEIPDPVNSMTGKAEPNGTSIIDVTDPANPKYLVHIPGQEGKYESGGAQMVRVCDGKQLPKGDPNAVYMLRAIGSAGHEVWNTADPAHPVLVSRIGEGLKDTHKNWWECNTGVAYLVSGKPDWRTRRMTMIYDLSDPAHPTKIRDFGLPGQEPGASGAVPTELHGPISAGPEGNRVYFGYGTDKGGFLQIVDRDKLLNGPKEPTPENLRYPEISRMSMSAFNGAHTTFPMLKMPIAEFAHDKEPTRDIVMIVDEEIVNECAEPRQMVWFVDVTIEATPMVISSYTAKEADGDFCQRGGRFGAHSSNESMAPVYYKKMAFISYFNAGVRALDIRDPYHPTEVGYFIPSITANTDKRCVKIDGKDRCKVAIQTNNLETDERGYIYIVDRANTGMHILELTGEARKIVGLP</sequence>
<gene>
    <name evidence="2" type="ORF">SAMN05444170_1547</name>
</gene>
<dbReference type="RefSeq" id="WP_072817366.1">
    <property type="nucleotide sequence ID" value="NZ_LT670849.1"/>
</dbReference>